<protein>
    <submittedName>
        <fullName evidence="3">DNA-binding helix-turn-helix protein</fullName>
    </submittedName>
</protein>
<dbReference type="Pfam" id="PF01381">
    <property type="entry name" value="HTH_3"/>
    <property type="match status" value="1"/>
</dbReference>
<dbReference type="eggNOG" id="COG1396">
    <property type="taxonomic scope" value="Bacteria"/>
</dbReference>
<dbReference type="AlphaFoldDB" id="E2ZA67"/>
<sequence>MENLQREIGKKIKIYRKKKLLTVADLSEAICKSKATVSKYENGQISMDILTLYDIARVLGVHVEQLLHPVEDKTLNLTETRLPAFFRNTKQLYLYYYDGRCNEISIGIMDILSKTGPNTYKIMLYVNINAYDIYQDCENTYWGTLTHYDALSTLTLMNQNTPTEQLIITILSPFLDVPHKWGLLSGISTRPLMPVATKVFISKTKHADTEEFRKDLKISKEDIRLMKLYNMLSIT</sequence>
<dbReference type="InterPro" id="IPR010982">
    <property type="entry name" value="Lambda_DNA-bd_dom_sf"/>
</dbReference>
<dbReference type="EMBL" id="AECS01000010">
    <property type="protein sequence ID" value="EFQ04829.1"/>
    <property type="molecule type" value="Genomic_DNA"/>
</dbReference>
<dbReference type="SUPFAM" id="SSF47413">
    <property type="entry name" value="lambda repressor-like DNA-binding domains"/>
    <property type="match status" value="1"/>
</dbReference>
<evidence type="ECO:0000256" key="1">
    <source>
        <dbReference type="ARBA" id="ARBA00023125"/>
    </source>
</evidence>
<dbReference type="PROSITE" id="PS50943">
    <property type="entry name" value="HTH_CROC1"/>
    <property type="match status" value="1"/>
</dbReference>
<gene>
    <name evidence="3" type="ORF">HMPREF9429_00326</name>
</gene>
<organism evidence="3 4">
    <name type="scientific">Megasphaera micronuciformis F0359</name>
    <dbReference type="NCBI Taxonomy" id="706434"/>
    <lineage>
        <taxon>Bacteria</taxon>
        <taxon>Bacillati</taxon>
        <taxon>Bacillota</taxon>
        <taxon>Negativicutes</taxon>
        <taxon>Veillonellales</taxon>
        <taxon>Veillonellaceae</taxon>
        <taxon>Megasphaera</taxon>
    </lineage>
</organism>
<dbReference type="STRING" id="706434.HMPREF9429_00326"/>
<dbReference type="RefSeq" id="WP_006941140.1">
    <property type="nucleotide sequence ID" value="NZ_GL538184.1"/>
</dbReference>
<evidence type="ECO:0000313" key="4">
    <source>
        <dbReference type="Proteomes" id="UP000003195"/>
    </source>
</evidence>
<evidence type="ECO:0000259" key="2">
    <source>
        <dbReference type="PROSITE" id="PS50943"/>
    </source>
</evidence>
<dbReference type="Gene3D" id="1.10.260.40">
    <property type="entry name" value="lambda repressor-like DNA-binding domains"/>
    <property type="match status" value="1"/>
</dbReference>
<reference evidence="3 4" key="1">
    <citation type="submission" date="2010-08" db="EMBL/GenBank/DDBJ databases">
        <authorList>
            <person name="Weinstock G."/>
            <person name="Sodergren E."/>
            <person name="Clifton S."/>
            <person name="Fulton L."/>
            <person name="Fulton B."/>
            <person name="Courtney L."/>
            <person name="Fronick C."/>
            <person name="Harrison M."/>
            <person name="Strong C."/>
            <person name="Farmer C."/>
            <person name="Delahaunty K."/>
            <person name="Markovic C."/>
            <person name="Hall O."/>
            <person name="Minx P."/>
            <person name="Tomlinson C."/>
            <person name="Mitreva M."/>
            <person name="Hou S."/>
            <person name="Chen J."/>
            <person name="Wollam A."/>
            <person name="Pepin K.H."/>
            <person name="Johnson M."/>
            <person name="Bhonagiri V."/>
            <person name="Zhang X."/>
            <person name="Suruliraj S."/>
            <person name="Warren W."/>
            <person name="Chinwalla A."/>
            <person name="Mardis E.R."/>
            <person name="Wilson R.K."/>
        </authorList>
    </citation>
    <scope>NUCLEOTIDE SEQUENCE [LARGE SCALE GENOMIC DNA]</scope>
    <source>
        <strain evidence="3 4">F0359</strain>
    </source>
</reference>
<dbReference type="PANTHER" id="PTHR46558:SF11">
    <property type="entry name" value="HTH-TYPE TRANSCRIPTIONAL REGULATOR XRE"/>
    <property type="match status" value="1"/>
</dbReference>
<name>E2ZA67_9FIRM</name>
<accession>E2ZA67</accession>
<comment type="caution">
    <text evidence="3">The sequence shown here is derived from an EMBL/GenBank/DDBJ whole genome shotgun (WGS) entry which is preliminary data.</text>
</comment>
<dbReference type="SMART" id="SM00530">
    <property type="entry name" value="HTH_XRE"/>
    <property type="match status" value="1"/>
</dbReference>
<evidence type="ECO:0000313" key="3">
    <source>
        <dbReference type="EMBL" id="EFQ04829.1"/>
    </source>
</evidence>
<keyword evidence="4" id="KW-1185">Reference proteome</keyword>
<dbReference type="GO" id="GO:0003677">
    <property type="term" value="F:DNA binding"/>
    <property type="evidence" value="ECO:0007669"/>
    <property type="project" value="UniProtKB-KW"/>
</dbReference>
<feature type="domain" description="HTH cro/C1-type" evidence="2">
    <location>
        <begin position="12"/>
        <end position="66"/>
    </location>
</feature>
<proteinExistence type="predicted"/>
<dbReference type="Proteomes" id="UP000003195">
    <property type="component" value="Unassembled WGS sequence"/>
</dbReference>
<dbReference type="PANTHER" id="PTHR46558">
    <property type="entry name" value="TRACRIPTIONAL REGULATORY PROTEIN-RELATED-RELATED"/>
    <property type="match status" value="1"/>
</dbReference>
<dbReference type="InterPro" id="IPR001387">
    <property type="entry name" value="Cro/C1-type_HTH"/>
</dbReference>
<dbReference type="HOGENOM" id="CLU_102908_0_0_9"/>
<dbReference type="CDD" id="cd00093">
    <property type="entry name" value="HTH_XRE"/>
    <property type="match status" value="1"/>
</dbReference>
<dbReference type="OrthoDB" id="1623336at2"/>
<keyword evidence="1 3" id="KW-0238">DNA-binding</keyword>